<dbReference type="PANTHER" id="PTHR47505">
    <property type="entry name" value="DNA UTILIZATION PROTEIN YHGH"/>
    <property type="match status" value="1"/>
</dbReference>
<name>A0A432MCD1_9BACT</name>
<evidence type="ECO:0000259" key="3">
    <source>
        <dbReference type="Pfam" id="PF00156"/>
    </source>
</evidence>
<evidence type="ECO:0000256" key="2">
    <source>
        <dbReference type="SAM" id="MobiDB-lite"/>
    </source>
</evidence>
<keyword evidence="6" id="KW-1185">Reference proteome</keyword>
<feature type="region of interest" description="Disordered" evidence="2">
    <location>
        <begin position="1"/>
        <end position="21"/>
    </location>
</feature>
<dbReference type="Pfam" id="PF18912">
    <property type="entry name" value="DZR_2"/>
    <property type="match status" value="1"/>
</dbReference>
<accession>A0A432MCD1</accession>
<dbReference type="InterPro" id="IPR029057">
    <property type="entry name" value="PRTase-like"/>
</dbReference>
<dbReference type="RefSeq" id="WP_126728082.1">
    <property type="nucleotide sequence ID" value="NZ_RYZH01000083.1"/>
</dbReference>
<reference evidence="5 6" key="1">
    <citation type="submission" date="2018-12" db="EMBL/GenBank/DDBJ databases">
        <authorList>
            <person name="Toschakov S.V."/>
        </authorList>
    </citation>
    <scope>NUCLEOTIDE SEQUENCE [LARGE SCALE GENOMIC DNA]</scope>
    <source>
        <strain evidence="5 6">GM2012</strain>
    </source>
</reference>
<feature type="domain" description="Phosphoribosyltransferase" evidence="3">
    <location>
        <begin position="238"/>
        <end position="279"/>
    </location>
</feature>
<dbReference type="InterPro" id="IPR000836">
    <property type="entry name" value="PRTase_dom"/>
</dbReference>
<dbReference type="PANTHER" id="PTHR47505:SF1">
    <property type="entry name" value="DNA UTILIZATION PROTEIN YHGH"/>
    <property type="match status" value="1"/>
</dbReference>
<dbReference type="EMBL" id="RYZH01000083">
    <property type="protein sequence ID" value="RUL81808.1"/>
    <property type="molecule type" value="Genomic_DNA"/>
</dbReference>
<reference evidence="5 6" key="2">
    <citation type="submission" date="2019-01" db="EMBL/GenBank/DDBJ databases">
        <title>Tautonia sociabilis, a novel thermotolerant planctomycete of Isosphaeraceae family, isolated from a 4000 m deep subterranean habitat.</title>
        <authorList>
            <person name="Kovaleva O.L."/>
            <person name="Elcheninov A.G."/>
            <person name="Van Heerden E."/>
            <person name="Toshchakov S.V."/>
            <person name="Novikov A."/>
            <person name="Bonch-Osmolovskaya E.A."/>
            <person name="Kublanov I.V."/>
        </authorList>
    </citation>
    <scope>NUCLEOTIDE SEQUENCE [LARGE SCALE GENOMIC DNA]</scope>
    <source>
        <strain evidence="5 6">GM2012</strain>
    </source>
</reference>
<sequence>MKRRLLGPSISDRSSPITGRVGTAVDRRCPSAGGPSAARGLGRLLGEAVGRLAFPMDCPVCAAPLEDRLDAFCAGCRDELLDAAGPACRRCAMPVGPFAGSALGCDDCAGRRLGFDAALALGPYQGPIRHLCLRLKTAQGAWTAPKLVEVLFEARRVDLLALGAEAVVPVPLHWRRRWQRGFDQAEALAAALADLLRLPMARPLRRVKPTEALWGLGRVERQAQMRGAFRADPRRMGPLSGRTVLLVDDILTTGATCGAASRALKAAGAGTVIAVVIARAEGRG</sequence>
<evidence type="ECO:0000313" key="5">
    <source>
        <dbReference type="EMBL" id="RUL81808.1"/>
    </source>
</evidence>
<proteinExistence type="inferred from homology"/>
<organism evidence="5 6">
    <name type="scientific">Tautonia sociabilis</name>
    <dbReference type="NCBI Taxonomy" id="2080755"/>
    <lineage>
        <taxon>Bacteria</taxon>
        <taxon>Pseudomonadati</taxon>
        <taxon>Planctomycetota</taxon>
        <taxon>Planctomycetia</taxon>
        <taxon>Isosphaerales</taxon>
        <taxon>Isosphaeraceae</taxon>
        <taxon>Tautonia</taxon>
    </lineage>
</organism>
<dbReference type="Pfam" id="PF00156">
    <property type="entry name" value="Pribosyltran"/>
    <property type="match status" value="1"/>
</dbReference>
<evidence type="ECO:0000256" key="1">
    <source>
        <dbReference type="ARBA" id="ARBA00008007"/>
    </source>
</evidence>
<dbReference type="AlphaFoldDB" id="A0A432MCD1"/>
<evidence type="ECO:0000313" key="6">
    <source>
        <dbReference type="Proteomes" id="UP000280296"/>
    </source>
</evidence>
<dbReference type="CDD" id="cd06223">
    <property type="entry name" value="PRTases_typeI"/>
    <property type="match status" value="1"/>
</dbReference>
<evidence type="ECO:0000259" key="4">
    <source>
        <dbReference type="Pfam" id="PF18912"/>
    </source>
</evidence>
<dbReference type="OrthoDB" id="9779910at2"/>
<protein>
    <submittedName>
        <fullName evidence="5">ComF family protein</fullName>
    </submittedName>
</protein>
<comment type="caution">
    <text evidence="5">The sequence shown here is derived from an EMBL/GenBank/DDBJ whole genome shotgun (WGS) entry which is preliminary data.</text>
</comment>
<dbReference type="Proteomes" id="UP000280296">
    <property type="component" value="Unassembled WGS sequence"/>
</dbReference>
<dbReference type="SUPFAM" id="SSF53271">
    <property type="entry name" value="PRTase-like"/>
    <property type="match status" value="1"/>
</dbReference>
<comment type="similarity">
    <text evidence="1">Belongs to the ComF/GntX family.</text>
</comment>
<gene>
    <name evidence="5" type="ORF">TsocGM_24435</name>
</gene>
<dbReference type="InterPro" id="IPR051910">
    <property type="entry name" value="ComF/GntX_DNA_util-trans"/>
</dbReference>
<feature type="domain" description="Double zinc ribbon" evidence="4">
    <location>
        <begin position="51"/>
        <end position="109"/>
    </location>
</feature>
<dbReference type="InterPro" id="IPR044005">
    <property type="entry name" value="DZR_2"/>
</dbReference>
<dbReference type="Gene3D" id="3.40.50.2020">
    <property type="match status" value="1"/>
</dbReference>